<dbReference type="InterPro" id="IPR011009">
    <property type="entry name" value="Kinase-like_dom_sf"/>
</dbReference>
<sequence>MSTAALRCLAEYTETSETFKKHTKVIRDVIPNFWNILSDLVKPVGGEFNTLNHADSWTNNFMFKYNDDGSVSEIKLLDFQMVRYASPVIDLVYFIWSSASDDVRRHRLDELFLFYVDQLNNNLSRVNCSERVTYDYVQKEVIRLSHLALGIVTGFVPFTSENSVQDLEQFLVKGSEETTYQTYKSYFNRDQFRNNVLPKIVEQLESAGVFKHLENCTK</sequence>
<protein>
    <recommendedName>
        <fullName evidence="1">CHK kinase-like domain-containing protein</fullName>
    </recommendedName>
</protein>
<organism evidence="2">
    <name type="scientific">Graphocephala atropunctata</name>
    <dbReference type="NCBI Taxonomy" id="36148"/>
    <lineage>
        <taxon>Eukaryota</taxon>
        <taxon>Metazoa</taxon>
        <taxon>Ecdysozoa</taxon>
        <taxon>Arthropoda</taxon>
        <taxon>Hexapoda</taxon>
        <taxon>Insecta</taxon>
        <taxon>Pterygota</taxon>
        <taxon>Neoptera</taxon>
        <taxon>Paraneoptera</taxon>
        <taxon>Hemiptera</taxon>
        <taxon>Auchenorrhyncha</taxon>
        <taxon>Membracoidea</taxon>
        <taxon>Cicadellidae</taxon>
        <taxon>Cicadellinae</taxon>
        <taxon>Cicadellini</taxon>
        <taxon>Graphocephala</taxon>
    </lineage>
</organism>
<dbReference type="Pfam" id="PF02958">
    <property type="entry name" value="EcKL"/>
    <property type="match status" value="1"/>
</dbReference>
<feature type="domain" description="CHK kinase-like" evidence="1">
    <location>
        <begin position="1"/>
        <end position="125"/>
    </location>
</feature>
<gene>
    <name evidence="2" type="ORF">g.17519</name>
</gene>
<dbReference type="PANTHER" id="PTHR11012:SF30">
    <property type="entry name" value="PROTEIN KINASE-LIKE DOMAIN-CONTAINING"/>
    <property type="match status" value="1"/>
</dbReference>
<proteinExistence type="predicted"/>
<dbReference type="EMBL" id="GEBQ01001805">
    <property type="protein sequence ID" value="JAT38172.1"/>
    <property type="molecule type" value="Transcribed_RNA"/>
</dbReference>
<evidence type="ECO:0000259" key="1">
    <source>
        <dbReference type="SMART" id="SM00587"/>
    </source>
</evidence>
<accession>A0A1B6MQH4</accession>
<reference evidence="2" key="1">
    <citation type="submission" date="2015-11" db="EMBL/GenBank/DDBJ databases">
        <title>De novo transcriptome assembly of four potential Pierce s Disease insect vectors from Arizona vineyards.</title>
        <authorList>
            <person name="Tassone E.E."/>
        </authorList>
    </citation>
    <scope>NUCLEOTIDE SEQUENCE</scope>
</reference>
<dbReference type="SMART" id="SM00587">
    <property type="entry name" value="CHK"/>
    <property type="match status" value="1"/>
</dbReference>
<dbReference type="AlphaFoldDB" id="A0A1B6MQH4"/>
<dbReference type="InterPro" id="IPR015897">
    <property type="entry name" value="CHK_kinase-like"/>
</dbReference>
<evidence type="ECO:0000313" key="2">
    <source>
        <dbReference type="EMBL" id="JAT38172.1"/>
    </source>
</evidence>
<dbReference type="PANTHER" id="PTHR11012">
    <property type="entry name" value="PROTEIN KINASE-LIKE DOMAIN-CONTAINING"/>
    <property type="match status" value="1"/>
</dbReference>
<dbReference type="SUPFAM" id="SSF56112">
    <property type="entry name" value="Protein kinase-like (PK-like)"/>
    <property type="match status" value="1"/>
</dbReference>
<name>A0A1B6MQH4_9HEMI</name>
<dbReference type="Gene3D" id="3.90.1200.10">
    <property type="match status" value="1"/>
</dbReference>
<dbReference type="InterPro" id="IPR004119">
    <property type="entry name" value="EcKL"/>
</dbReference>